<dbReference type="SUPFAM" id="SSF116726">
    <property type="entry name" value="TrkA C-terminal domain-like"/>
    <property type="match status" value="1"/>
</dbReference>
<dbReference type="GO" id="GO:0006813">
    <property type="term" value="P:potassium ion transport"/>
    <property type="evidence" value="ECO:0007669"/>
    <property type="project" value="InterPro"/>
</dbReference>
<dbReference type="KEGG" id="mear:Mpt1_c09150"/>
<dbReference type="PROSITE" id="PS51202">
    <property type="entry name" value="RCK_C"/>
    <property type="match status" value="1"/>
</dbReference>
<dbReference type="PANTHER" id="PTHR30445:SF8">
    <property type="entry name" value="K(+)_H(+) ANTIPORTER SUBUNIT KHTT"/>
    <property type="match status" value="1"/>
</dbReference>
<dbReference type="PANTHER" id="PTHR30445">
    <property type="entry name" value="K(+)_H(+) ANTIPORTER SUBUNIT KHTT"/>
    <property type="match status" value="1"/>
</dbReference>
<gene>
    <name evidence="4" type="ORF">Mpt1_c09150</name>
</gene>
<dbReference type="Pfam" id="PF02080">
    <property type="entry name" value="TrkA_C"/>
    <property type="match status" value="1"/>
</dbReference>
<dbReference type="EMBL" id="CP010070">
    <property type="protein sequence ID" value="AIZ56790.1"/>
    <property type="molecule type" value="Genomic_DNA"/>
</dbReference>
<feature type="domain" description="RCK C-terminal" evidence="3">
    <location>
        <begin position="113"/>
        <end position="197"/>
    </location>
</feature>
<dbReference type="InterPro" id="IPR038078">
    <property type="entry name" value="PhoU-like_sf"/>
</dbReference>
<feature type="region of interest" description="Disordered" evidence="2">
    <location>
        <begin position="199"/>
        <end position="231"/>
    </location>
</feature>
<keyword evidence="1" id="KW-0175">Coiled coil</keyword>
<dbReference type="GO" id="GO:0008324">
    <property type="term" value="F:monoatomic cation transmembrane transporter activity"/>
    <property type="evidence" value="ECO:0007669"/>
    <property type="project" value="InterPro"/>
</dbReference>
<proteinExistence type="predicted"/>
<dbReference type="Pfam" id="PF01895">
    <property type="entry name" value="PhoU"/>
    <property type="match status" value="1"/>
</dbReference>
<protein>
    <submittedName>
        <fullName evidence="4">TrkA-C domain protein</fullName>
    </submittedName>
</protein>
<dbReference type="AlphaFoldDB" id="A0A0A7LC69"/>
<reference evidence="4 5" key="1">
    <citation type="journal article" date="2014" name="Appl. Environ. Microbiol.">
        <title>Comparative Genome Analysis of 'Candidatus Methanoplasma termitum' Indicates a New Mode of Energy Metabolism in the Seventh Order of Methanogens.</title>
        <authorList>
            <person name="Lang K."/>
            <person name="Schuldes J."/>
            <person name="Klingl A."/>
            <person name="Poehlein A."/>
            <person name="Daniel R."/>
            <person name="Brune A."/>
        </authorList>
    </citation>
    <scope>NUCLEOTIDE SEQUENCE [LARGE SCALE GENOMIC DNA]</scope>
    <source>
        <strain evidence="5">Mpt1</strain>
    </source>
</reference>
<evidence type="ECO:0000313" key="4">
    <source>
        <dbReference type="EMBL" id="AIZ56790.1"/>
    </source>
</evidence>
<dbReference type="SUPFAM" id="SSF109755">
    <property type="entry name" value="PhoU-like"/>
    <property type="match status" value="1"/>
</dbReference>
<keyword evidence="5" id="KW-1185">Reference proteome</keyword>
<dbReference type="InterPro" id="IPR050144">
    <property type="entry name" value="AAE_transporter"/>
</dbReference>
<dbReference type="InterPro" id="IPR036721">
    <property type="entry name" value="RCK_C_sf"/>
</dbReference>
<accession>A0A0A7LC69</accession>
<dbReference type="GeneID" id="24818577"/>
<evidence type="ECO:0000256" key="1">
    <source>
        <dbReference type="SAM" id="Coils"/>
    </source>
</evidence>
<evidence type="ECO:0000256" key="2">
    <source>
        <dbReference type="SAM" id="MobiDB-lite"/>
    </source>
</evidence>
<evidence type="ECO:0000259" key="3">
    <source>
        <dbReference type="PROSITE" id="PS51202"/>
    </source>
</evidence>
<dbReference type="OrthoDB" id="85913at2157"/>
<evidence type="ECO:0000313" key="5">
    <source>
        <dbReference type="Proteomes" id="UP000030787"/>
    </source>
</evidence>
<dbReference type="Proteomes" id="UP000030787">
    <property type="component" value="Chromosome"/>
</dbReference>
<dbReference type="InterPro" id="IPR006037">
    <property type="entry name" value="RCK_C"/>
</dbReference>
<dbReference type="Gene3D" id="1.20.58.220">
    <property type="entry name" value="Phosphate transport system protein phou homolog 2, domain 2"/>
    <property type="match status" value="1"/>
</dbReference>
<feature type="compositionally biased region" description="Acidic residues" evidence="2">
    <location>
        <begin position="205"/>
        <end position="215"/>
    </location>
</feature>
<feature type="coiled-coil region" evidence="1">
    <location>
        <begin position="9"/>
        <end position="62"/>
    </location>
</feature>
<dbReference type="STRING" id="1577791.Mpt1_c09150"/>
<dbReference type="InterPro" id="IPR026022">
    <property type="entry name" value="PhoU_dom"/>
</dbReference>
<name>A0A0A7LC69_9ARCH</name>
<dbReference type="RefSeq" id="WP_052399291.1">
    <property type="nucleotide sequence ID" value="NZ_CP010070.1"/>
</dbReference>
<sequence length="231" mass="25961">MPDPEYTSMEHVEKTVRELLTEMKDTSEVIVDLAYAALLYNSEDMAEKVNELEKEMTNLKYAIRFKVLMASRNKRDAQQLSGLLQVASAADIISDAAVDIVNLLSLPLERRPFVSAMLSESDEKIRATKVKPESSMVGYTIGKLGVEACTGCRIIAMKNRQGWTYDPDDDIKIRAGDDVIIRGSDDGYKHLVEYTTGSKPWEFPEVSEDEEETTPQEEAASINEPEEEEEN</sequence>
<dbReference type="Gene3D" id="3.30.70.1450">
    <property type="entry name" value="Regulator of K+ conductance, C-terminal domain"/>
    <property type="match status" value="1"/>
</dbReference>
<dbReference type="HOGENOM" id="CLU_104481_0_0_2"/>
<organism evidence="4 5">
    <name type="scientific">Candidatus Methanoplasma termitum</name>
    <dbReference type="NCBI Taxonomy" id="1577791"/>
    <lineage>
        <taxon>Archaea</taxon>
        <taxon>Methanobacteriati</taxon>
        <taxon>Thermoplasmatota</taxon>
        <taxon>Thermoplasmata</taxon>
        <taxon>Methanomassiliicoccales</taxon>
        <taxon>Methanomassiliicoccaceae</taxon>
        <taxon>Candidatus Methanoplasma</taxon>
    </lineage>
</organism>